<evidence type="ECO:0000256" key="2">
    <source>
        <dbReference type="ARBA" id="ARBA00022670"/>
    </source>
</evidence>
<dbReference type="PANTHER" id="PTHR12411">
    <property type="entry name" value="CYSTEINE PROTEASE FAMILY C1-RELATED"/>
    <property type="match status" value="1"/>
</dbReference>
<dbReference type="InterPro" id="IPR038765">
    <property type="entry name" value="Papain-like_cys_pep_sf"/>
</dbReference>
<organism evidence="12 13">
    <name type="scientific">Theobroma cacao</name>
    <name type="common">Cacao</name>
    <name type="synonym">Cocoa</name>
    <dbReference type="NCBI Taxonomy" id="3641"/>
    <lineage>
        <taxon>Eukaryota</taxon>
        <taxon>Viridiplantae</taxon>
        <taxon>Streptophyta</taxon>
        <taxon>Embryophyta</taxon>
        <taxon>Tracheophyta</taxon>
        <taxon>Spermatophyta</taxon>
        <taxon>Magnoliopsida</taxon>
        <taxon>eudicotyledons</taxon>
        <taxon>Gunneridae</taxon>
        <taxon>Pentapetalae</taxon>
        <taxon>rosids</taxon>
        <taxon>malvids</taxon>
        <taxon>Malvales</taxon>
        <taxon>Malvaceae</taxon>
        <taxon>Byttnerioideae</taxon>
        <taxon>Theobroma</taxon>
    </lineage>
</organism>
<evidence type="ECO:0000256" key="5">
    <source>
        <dbReference type="ARBA" id="ARBA00022807"/>
    </source>
</evidence>
<evidence type="ECO:0000313" key="12">
    <source>
        <dbReference type="Proteomes" id="UP000694886"/>
    </source>
</evidence>
<protein>
    <submittedName>
        <fullName evidence="13">Probable cysteine protease RD19D</fullName>
    </submittedName>
</protein>
<evidence type="ECO:0000256" key="8">
    <source>
        <dbReference type="ARBA" id="ARBA00023180"/>
    </source>
</evidence>
<name>A0AB32UM20_THECC</name>
<keyword evidence="2 13" id="KW-0645">Protease</keyword>
<dbReference type="InterPro" id="IPR039417">
    <property type="entry name" value="Peptidase_C1A_papain-like"/>
</dbReference>
<dbReference type="Gramene" id="Tc10v2_t007040.1">
    <property type="protein sequence ID" value="Tc10v2_p007040.1"/>
    <property type="gene ID" value="Tc10v2_g007040"/>
</dbReference>
<dbReference type="Pfam" id="PF00112">
    <property type="entry name" value="Peptidase_C1"/>
    <property type="match status" value="1"/>
</dbReference>
<dbReference type="Pfam" id="PF08246">
    <property type="entry name" value="Inhibitor_I29"/>
    <property type="match status" value="1"/>
</dbReference>
<dbReference type="KEGG" id="tcc:18586508"/>
<dbReference type="SMART" id="SM00848">
    <property type="entry name" value="Inhibitor_I29"/>
    <property type="match status" value="1"/>
</dbReference>
<comment type="similarity">
    <text evidence="1">Belongs to the peptidase C1 family.</text>
</comment>
<feature type="domain" description="Peptidase C1A papain C-terminal" evidence="10">
    <location>
        <begin position="153"/>
        <end position="378"/>
    </location>
</feature>
<dbReference type="GeneID" id="18586508"/>
<gene>
    <name evidence="13" type="primary">LOC18586508</name>
</gene>
<dbReference type="InterPro" id="IPR013128">
    <property type="entry name" value="Peptidase_C1A"/>
</dbReference>
<dbReference type="SMART" id="SM00645">
    <property type="entry name" value="Pept_C1"/>
    <property type="match status" value="1"/>
</dbReference>
<feature type="domain" description="Cathepsin propeptide inhibitor" evidence="11">
    <location>
        <begin position="63"/>
        <end position="119"/>
    </location>
</feature>
<feature type="signal peptide" evidence="9">
    <location>
        <begin position="1"/>
        <end position="29"/>
    </location>
</feature>
<dbReference type="CDD" id="cd02248">
    <property type="entry name" value="Peptidase_C1A"/>
    <property type="match status" value="1"/>
</dbReference>
<dbReference type="PROSITE" id="PS00640">
    <property type="entry name" value="THIOL_PROTEASE_ASN"/>
    <property type="match status" value="1"/>
</dbReference>
<dbReference type="AlphaFoldDB" id="A0AB32UM20"/>
<dbReference type="InterPro" id="IPR013201">
    <property type="entry name" value="Prot_inhib_I29"/>
</dbReference>
<proteinExistence type="inferred from homology"/>
<keyword evidence="4" id="KW-0378">Hydrolase</keyword>
<dbReference type="InterPro" id="IPR025661">
    <property type="entry name" value="Pept_asp_AS"/>
</dbReference>
<accession>A0AB32UM20</accession>
<evidence type="ECO:0000256" key="9">
    <source>
        <dbReference type="SAM" id="SignalP"/>
    </source>
</evidence>
<dbReference type="Gene3D" id="3.90.70.10">
    <property type="entry name" value="Cysteine proteinases"/>
    <property type="match status" value="1"/>
</dbReference>
<keyword evidence="6" id="KW-0865">Zymogen</keyword>
<keyword evidence="8" id="KW-0325">Glycoprotein</keyword>
<reference evidence="13" key="2">
    <citation type="submission" date="2025-08" db="UniProtKB">
        <authorList>
            <consortium name="RefSeq"/>
        </authorList>
    </citation>
    <scope>IDENTIFICATION</scope>
</reference>
<dbReference type="RefSeq" id="XP_007010012.2">
    <property type="nucleotide sequence ID" value="XM_007009950.2"/>
</dbReference>
<dbReference type="GO" id="GO:0006508">
    <property type="term" value="P:proteolysis"/>
    <property type="evidence" value="ECO:0007669"/>
    <property type="project" value="UniProtKB-KW"/>
</dbReference>
<feature type="chain" id="PRO_5044310962" evidence="9">
    <location>
        <begin position="30"/>
        <end position="382"/>
    </location>
</feature>
<dbReference type="InterPro" id="IPR025660">
    <property type="entry name" value="Pept_his_AS"/>
</dbReference>
<dbReference type="GO" id="GO:0000323">
    <property type="term" value="C:lytic vacuole"/>
    <property type="evidence" value="ECO:0007669"/>
    <property type="project" value="UniProtKB-ARBA"/>
</dbReference>
<dbReference type="GO" id="GO:0008234">
    <property type="term" value="F:cysteine-type peptidase activity"/>
    <property type="evidence" value="ECO:0007669"/>
    <property type="project" value="UniProtKB-KW"/>
</dbReference>
<dbReference type="PROSITE" id="PS00639">
    <property type="entry name" value="THIOL_PROTEASE_HIS"/>
    <property type="match status" value="1"/>
</dbReference>
<sequence>MKGRQSLTLTCTTAIAALIFSLILSLCLALTEIPQEPTILQVTDNLIPTLNRKFSRKYVHKEFQVFVEKYGKNYSTTEEYMHRLGIFAKNLIRAAEHHVLDPTAVHGVTQFSDLSEEEFERLYTGVKGGMAAAAPRMMDGVGSEAEMVEVDGLPESFDWREKGAITEVKMQGACGSCWAFSTTGAIEGANFVATGKLLSLSEQQLVDCDQMCDIKDKTACDNGCSGGLMTNAYKYLIESGGLQDENSYPYTGRREDCKFKPDKVAVKVVNFTNIPIDENQIAANLVLRGPLAVGLNAFFMQTYIGGVSCPIICGKRWINHGVLLVGYGAKGFSILRFGYQPYWIIKNSWGKMWGEHGYYRLCRGHAMCGMNTMVSAVATKVY</sequence>
<keyword evidence="5" id="KW-0788">Thiol protease</keyword>
<evidence type="ECO:0000259" key="10">
    <source>
        <dbReference type="SMART" id="SM00645"/>
    </source>
</evidence>
<evidence type="ECO:0000256" key="4">
    <source>
        <dbReference type="ARBA" id="ARBA00022801"/>
    </source>
</evidence>
<dbReference type="PRINTS" id="PR00705">
    <property type="entry name" value="PAPAIN"/>
</dbReference>
<evidence type="ECO:0000256" key="6">
    <source>
        <dbReference type="ARBA" id="ARBA00023145"/>
    </source>
</evidence>
<evidence type="ECO:0000256" key="1">
    <source>
        <dbReference type="ARBA" id="ARBA00008455"/>
    </source>
</evidence>
<evidence type="ECO:0000259" key="11">
    <source>
        <dbReference type="SMART" id="SM00848"/>
    </source>
</evidence>
<dbReference type="InterPro" id="IPR000169">
    <property type="entry name" value="Pept_cys_AS"/>
</dbReference>
<dbReference type="Proteomes" id="UP000694886">
    <property type="component" value="Chromosome 10"/>
</dbReference>
<evidence type="ECO:0000256" key="7">
    <source>
        <dbReference type="ARBA" id="ARBA00023157"/>
    </source>
</evidence>
<keyword evidence="3 9" id="KW-0732">Signal</keyword>
<dbReference type="PROSITE" id="PS00139">
    <property type="entry name" value="THIOL_PROTEASE_CYS"/>
    <property type="match status" value="1"/>
</dbReference>
<dbReference type="FunFam" id="3.90.70.10:FF:000057">
    <property type="entry name" value="Cysteine protease RD19A"/>
    <property type="match status" value="1"/>
</dbReference>
<keyword evidence="7" id="KW-1015">Disulfide bond</keyword>
<evidence type="ECO:0000256" key="3">
    <source>
        <dbReference type="ARBA" id="ARBA00022729"/>
    </source>
</evidence>
<dbReference type="SUPFAM" id="SSF54001">
    <property type="entry name" value="Cysteine proteinases"/>
    <property type="match status" value="1"/>
</dbReference>
<evidence type="ECO:0000313" key="13">
    <source>
        <dbReference type="RefSeq" id="XP_007010012.2"/>
    </source>
</evidence>
<dbReference type="InterPro" id="IPR000668">
    <property type="entry name" value="Peptidase_C1A_C"/>
</dbReference>
<reference evidence="12" key="1">
    <citation type="journal article" date="1997" name="Nucleic Acids Res.">
        <title>tRNAscan-SE: a program for improved detection of transfer RNA genes in genomic sequence.</title>
        <authorList>
            <person name="Lowe T.M."/>
            <person name="Eddy S.R."/>
        </authorList>
    </citation>
    <scope>NUCLEOTIDE SEQUENCE [LARGE SCALE GENOMIC DNA]</scope>
    <source>
        <strain evidence="12">r\B97-61/B2</strain>
    </source>
</reference>